<dbReference type="GO" id="GO:0019867">
    <property type="term" value="C:outer membrane"/>
    <property type="evidence" value="ECO:0007669"/>
    <property type="project" value="InterPro"/>
</dbReference>
<dbReference type="Gene3D" id="2.40.160.50">
    <property type="entry name" value="membrane protein fhac: a member of the omp85/tpsb transporter family"/>
    <property type="match status" value="1"/>
</dbReference>
<gene>
    <name evidence="4" type="ORF">U9M48_019825</name>
</gene>
<proteinExistence type="predicted"/>
<evidence type="ECO:0000259" key="3">
    <source>
        <dbReference type="Pfam" id="PF01103"/>
    </source>
</evidence>
<dbReference type="Pfam" id="PF01103">
    <property type="entry name" value="Omp85"/>
    <property type="match status" value="1"/>
</dbReference>
<comment type="subcellular location">
    <subcellularLocation>
        <location evidence="1">Membrane</location>
    </subcellularLocation>
</comment>
<keyword evidence="2" id="KW-0472">Membrane</keyword>
<dbReference type="EMBL" id="CP144748">
    <property type="protein sequence ID" value="WVZ71211.1"/>
    <property type="molecule type" value="Genomic_DNA"/>
</dbReference>
<dbReference type="Proteomes" id="UP001341281">
    <property type="component" value="Chromosome 04"/>
</dbReference>
<name>A0AAQ3WRY6_PASNO</name>
<evidence type="ECO:0000313" key="4">
    <source>
        <dbReference type="EMBL" id="WVZ71211.1"/>
    </source>
</evidence>
<evidence type="ECO:0000256" key="1">
    <source>
        <dbReference type="ARBA" id="ARBA00004370"/>
    </source>
</evidence>
<evidence type="ECO:0000313" key="5">
    <source>
        <dbReference type="Proteomes" id="UP001341281"/>
    </source>
</evidence>
<evidence type="ECO:0000256" key="2">
    <source>
        <dbReference type="ARBA" id="ARBA00023136"/>
    </source>
</evidence>
<sequence length="197" mass="21092">MAQISSLSGDLLKSSLKEHLVGVSVALLSTMNHNLAYNLAWQTLTDPARMSSNSVQEQLGHRLLSSIRYTYKVDQRDSSIRPTRGYAFLSSSQLGGLAPGSKNTHGILEGFYLGVNRSLVCCLGGLSTLSGFKGKDLEQRDFRTCAPNISDNDGASTSPELDGGDIAVTAFADLSFDLPLKPLRELGIHGHAAHALC</sequence>
<dbReference type="InterPro" id="IPR000184">
    <property type="entry name" value="Bac_surfAg_D15"/>
</dbReference>
<reference evidence="4 5" key="1">
    <citation type="submission" date="2024-02" db="EMBL/GenBank/DDBJ databases">
        <title>High-quality chromosome-scale genome assembly of Pensacola bahiagrass (Paspalum notatum Flugge var. saurae).</title>
        <authorList>
            <person name="Vega J.M."/>
            <person name="Podio M."/>
            <person name="Orjuela J."/>
            <person name="Siena L.A."/>
            <person name="Pessino S.C."/>
            <person name="Combes M.C."/>
            <person name="Mariac C."/>
            <person name="Albertini E."/>
            <person name="Pupilli F."/>
            <person name="Ortiz J.P.A."/>
            <person name="Leblanc O."/>
        </authorList>
    </citation>
    <scope>NUCLEOTIDE SEQUENCE [LARGE SCALE GENOMIC DNA]</scope>
    <source>
        <strain evidence="4">R1</strain>
        <tissue evidence="4">Leaf</tissue>
    </source>
</reference>
<keyword evidence="5" id="KW-1185">Reference proteome</keyword>
<organism evidence="4 5">
    <name type="scientific">Paspalum notatum var. saurae</name>
    <dbReference type="NCBI Taxonomy" id="547442"/>
    <lineage>
        <taxon>Eukaryota</taxon>
        <taxon>Viridiplantae</taxon>
        <taxon>Streptophyta</taxon>
        <taxon>Embryophyta</taxon>
        <taxon>Tracheophyta</taxon>
        <taxon>Spermatophyta</taxon>
        <taxon>Magnoliopsida</taxon>
        <taxon>Liliopsida</taxon>
        <taxon>Poales</taxon>
        <taxon>Poaceae</taxon>
        <taxon>PACMAD clade</taxon>
        <taxon>Panicoideae</taxon>
        <taxon>Andropogonodae</taxon>
        <taxon>Paspaleae</taxon>
        <taxon>Paspalinae</taxon>
        <taxon>Paspalum</taxon>
    </lineage>
</organism>
<protein>
    <recommendedName>
        <fullName evidence="3">Bacterial surface antigen (D15) domain-containing protein</fullName>
    </recommendedName>
</protein>
<dbReference type="AlphaFoldDB" id="A0AAQ3WRY6"/>
<feature type="domain" description="Bacterial surface antigen (D15)" evidence="3">
    <location>
        <begin position="21"/>
        <end position="104"/>
    </location>
</feature>
<accession>A0AAQ3WRY6</accession>